<keyword evidence="1 2" id="KW-0732">Signal</keyword>
<dbReference type="Proteomes" id="UP001155586">
    <property type="component" value="Unassembled WGS sequence"/>
</dbReference>
<evidence type="ECO:0000256" key="2">
    <source>
        <dbReference type="SAM" id="SignalP"/>
    </source>
</evidence>
<reference evidence="3" key="1">
    <citation type="submission" date="2022-02" db="EMBL/GenBank/DDBJ databases">
        <title>Vibrio sp. nov., a new bacterium isolated from Bohai sea, China.</title>
        <authorList>
            <person name="Yuan Y."/>
        </authorList>
    </citation>
    <scope>NUCLEOTIDE SEQUENCE</scope>
    <source>
        <strain evidence="3">DBSS07</strain>
    </source>
</reference>
<sequence length="129" mass="13773">MKTFITISTLGLVLAASGSAFAAFNDGNASQGASTLGGFNGPTQGMINTVQAALESSDDTPVTLTGHIVKALGKKDYLFKDDTGEITVEISHKRWQGQEITPSDTVQIVGEVDKDWSERDIDVDTIRKL</sequence>
<comment type="caution">
    <text evidence="3">The sequence shown here is derived from an EMBL/GenBank/DDBJ whole genome shotgun (WGS) entry which is preliminary data.</text>
</comment>
<dbReference type="PANTHER" id="PTHR36571:SF1">
    <property type="entry name" value="PROTEIN YGIW"/>
    <property type="match status" value="1"/>
</dbReference>
<name>A0A9X3CID6_9VIBR</name>
<feature type="signal peptide" evidence="2">
    <location>
        <begin position="1"/>
        <end position="22"/>
    </location>
</feature>
<evidence type="ECO:0000313" key="4">
    <source>
        <dbReference type="Proteomes" id="UP001155586"/>
    </source>
</evidence>
<dbReference type="InterPro" id="IPR005220">
    <property type="entry name" value="CarO-like"/>
</dbReference>
<organism evidence="3 4">
    <name type="scientific">Vibrio paucivorans</name>
    <dbReference type="NCBI Taxonomy" id="2829489"/>
    <lineage>
        <taxon>Bacteria</taxon>
        <taxon>Pseudomonadati</taxon>
        <taxon>Pseudomonadota</taxon>
        <taxon>Gammaproteobacteria</taxon>
        <taxon>Vibrionales</taxon>
        <taxon>Vibrionaceae</taxon>
        <taxon>Vibrio</taxon>
    </lineage>
</organism>
<accession>A0A9X3CID6</accession>
<gene>
    <name evidence="3" type="ORF">MD483_21445</name>
</gene>
<dbReference type="RefSeq" id="WP_265689463.1">
    <property type="nucleotide sequence ID" value="NZ_JAKRRX010000227.1"/>
</dbReference>
<evidence type="ECO:0000256" key="1">
    <source>
        <dbReference type="ARBA" id="ARBA00022729"/>
    </source>
</evidence>
<proteinExistence type="predicted"/>
<keyword evidence="4" id="KW-1185">Reference proteome</keyword>
<dbReference type="Gene3D" id="2.40.50.200">
    <property type="entry name" value="Bacterial OB-fold"/>
    <property type="match status" value="1"/>
</dbReference>
<dbReference type="PANTHER" id="PTHR36571">
    <property type="entry name" value="PROTEIN YGIW"/>
    <property type="match status" value="1"/>
</dbReference>
<dbReference type="NCBIfam" id="NF033674">
    <property type="entry name" value="stress_OB_fold"/>
    <property type="match status" value="1"/>
</dbReference>
<evidence type="ECO:0000313" key="3">
    <source>
        <dbReference type="EMBL" id="MCW8336379.1"/>
    </source>
</evidence>
<dbReference type="Pfam" id="PF04076">
    <property type="entry name" value="BOF"/>
    <property type="match status" value="1"/>
</dbReference>
<dbReference type="EMBL" id="JAKRRX010000227">
    <property type="protein sequence ID" value="MCW8336379.1"/>
    <property type="molecule type" value="Genomic_DNA"/>
</dbReference>
<dbReference type="InterPro" id="IPR036700">
    <property type="entry name" value="BOBF_sf"/>
</dbReference>
<feature type="chain" id="PRO_5040944781" evidence="2">
    <location>
        <begin position="23"/>
        <end position="129"/>
    </location>
</feature>
<dbReference type="AlphaFoldDB" id="A0A9X3CID6"/>
<dbReference type="SUPFAM" id="SSF101756">
    <property type="entry name" value="Hypothetical protein YgiW"/>
    <property type="match status" value="1"/>
</dbReference>
<protein>
    <submittedName>
        <fullName evidence="3">NirD/YgiW/YdeI family stress tolerance protein</fullName>
    </submittedName>
</protein>